<feature type="region of interest" description="Disordered" evidence="12">
    <location>
        <begin position="189"/>
        <end position="211"/>
    </location>
</feature>
<dbReference type="Pfam" id="PF00020">
    <property type="entry name" value="TNFR_c6"/>
    <property type="match status" value="1"/>
</dbReference>
<dbReference type="Gene3D" id="6.10.250.1780">
    <property type="match status" value="1"/>
</dbReference>
<feature type="repeat" description="TNFR-Cys" evidence="11">
    <location>
        <begin position="84"/>
        <end position="124"/>
    </location>
</feature>
<evidence type="ECO:0000259" key="13">
    <source>
        <dbReference type="PROSITE" id="PS50017"/>
    </source>
</evidence>
<evidence type="ECO:0000256" key="11">
    <source>
        <dbReference type="PROSITE-ProRule" id="PRU00206"/>
    </source>
</evidence>
<feature type="disulfide bond" evidence="11">
    <location>
        <begin position="103"/>
        <end position="116"/>
    </location>
</feature>
<dbReference type="InterPro" id="IPR052302">
    <property type="entry name" value="Neurotrophin_rcpt-DD"/>
</dbReference>
<proteinExistence type="predicted"/>
<dbReference type="Gene3D" id="1.10.533.10">
    <property type="entry name" value="Death Domain, Fas"/>
    <property type="match status" value="1"/>
</dbReference>
<keyword evidence="7" id="KW-1133">Transmembrane helix</keyword>
<dbReference type="GeneTree" id="ENSGT00940000165573"/>
<keyword evidence="2" id="KW-1003">Cell membrane</keyword>
<name>A0A3B3Q202_9TELE</name>
<dbReference type="SMART" id="SM00005">
    <property type="entry name" value="DEATH"/>
    <property type="match status" value="1"/>
</dbReference>
<keyword evidence="6" id="KW-0677">Repeat</keyword>
<dbReference type="InterPro" id="IPR000488">
    <property type="entry name" value="Death_dom"/>
</dbReference>
<dbReference type="CDD" id="cd08311">
    <property type="entry name" value="Death_p75NR"/>
    <property type="match status" value="1"/>
</dbReference>
<dbReference type="SUPFAM" id="SSF47986">
    <property type="entry name" value="DEATH domain"/>
    <property type="match status" value="1"/>
</dbReference>
<keyword evidence="10" id="KW-0325">Glycoprotein</keyword>
<dbReference type="Ensembl" id="ENSPKIT00000024011.1">
    <property type="protein sequence ID" value="ENSPKIP00000000128.1"/>
    <property type="gene ID" value="ENSPKIG00000018908.1"/>
</dbReference>
<evidence type="ECO:0000256" key="6">
    <source>
        <dbReference type="ARBA" id="ARBA00022737"/>
    </source>
</evidence>
<keyword evidence="16" id="KW-1185">Reference proteome</keyword>
<feature type="disulfide bond" evidence="11">
    <location>
        <begin position="106"/>
        <end position="124"/>
    </location>
</feature>
<evidence type="ECO:0000256" key="7">
    <source>
        <dbReference type="ARBA" id="ARBA00022989"/>
    </source>
</evidence>
<evidence type="ECO:0000256" key="5">
    <source>
        <dbReference type="ARBA" id="ARBA00022729"/>
    </source>
</evidence>
<reference evidence="15" key="2">
    <citation type="submission" date="2025-09" db="UniProtKB">
        <authorList>
            <consortium name="Ensembl"/>
        </authorList>
    </citation>
    <scope>IDENTIFICATION</scope>
</reference>
<dbReference type="SUPFAM" id="SSF57586">
    <property type="entry name" value="TNF receptor-like"/>
    <property type="match status" value="1"/>
</dbReference>
<dbReference type="InterPro" id="IPR041448">
    <property type="entry name" value="TNFR16_TM"/>
</dbReference>
<dbReference type="PROSITE" id="PS50017">
    <property type="entry name" value="DEATH_DOMAIN"/>
    <property type="match status" value="1"/>
</dbReference>
<dbReference type="AlphaFoldDB" id="A0A3B3Q202"/>
<dbReference type="GO" id="GO:0007266">
    <property type="term" value="P:Rho protein signal transduction"/>
    <property type="evidence" value="ECO:0007669"/>
    <property type="project" value="TreeGrafter"/>
</dbReference>
<dbReference type="GO" id="GO:0009986">
    <property type="term" value="C:cell surface"/>
    <property type="evidence" value="ECO:0007669"/>
    <property type="project" value="TreeGrafter"/>
</dbReference>
<evidence type="ECO:0000256" key="2">
    <source>
        <dbReference type="ARBA" id="ARBA00022475"/>
    </source>
</evidence>
<evidence type="ECO:0000256" key="9">
    <source>
        <dbReference type="ARBA" id="ARBA00023157"/>
    </source>
</evidence>
<accession>A0A3B3Q202</accession>
<comment type="subcellular location">
    <subcellularLocation>
        <location evidence="1">Cell membrane</location>
        <topology evidence="1">Single-pass membrane protein</topology>
    </subcellularLocation>
</comment>
<dbReference type="GO" id="GO:0090090">
    <property type="term" value="P:negative regulation of canonical Wnt signaling pathway"/>
    <property type="evidence" value="ECO:0007669"/>
    <property type="project" value="Ensembl"/>
</dbReference>
<protein>
    <submittedName>
        <fullName evidence="15">Neurotrophin receptor associated death domain</fullName>
    </submittedName>
</protein>
<evidence type="ECO:0000256" key="4">
    <source>
        <dbReference type="ARBA" id="ARBA00022703"/>
    </source>
</evidence>
<dbReference type="GO" id="GO:0005886">
    <property type="term" value="C:plasma membrane"/>
    <property type="evidence" value="ECO:0007669"/>
    <property type="project" value="UniProtKB-SubCell"/>
</dbReference>
<dbReference type="PANTHER" id="PTHR46605">
    <property type="entry name" value="TUMOR NECROSIS FACTOR RECEPTOR"/>
    <property type="match status" value="1"/>
</dbReference>
<dbReference type="Gene3D" id="2.10.50.10">
    <property type="entry name" value="Tumor Necrosis Factor Receptor, subunit A, domain 2"/>
    <property type="match status" value="2"/>
</dbReference>
<dbReference type="PROSITE" id="PS50050">
    <property type="entry name" value="TNFR_NGFR_2"/>
    <property type="match status" value="1"/>
</dbReference>
<evidence type="ECO:0000313" key="16">
    <source>
        <dbReference type="Proteomes" id="UP000261540"/>
    </source>
</evidence>
<feature type="domain" description="Death" evidence="13">
    <location>
        <begin position="260"/>
        <end position="319"/>
    </location>
</feature>
<dbReference type="Pfam" id="PF18422">
    <property type="entry name" value="TNFR_16_TM"/>
    <property type="match status" value="1"/>
</dbReference>
<organism evidence="15 16">
    <name type="scientific">Paramormyrops kingsleyae</name>
    <dbReference type="NCBI Taxonomy" id="1676925"/>
    <lineage>
        <taxon>Eukaryota</taxon>
        <taxon>Metazoa</taxon>
        <taxon>Chordata</taxon>
        <taxon>Craniata</taxon>
        <taxon>Vertebrata</taxon>
        <taxon>Euteleostomi</taxon>
        <taxon>Actinopterygii</taxon>
        <taxon>Neopterygii</taxon>
        <taxon>Teleostei</taxon>
        <taxon>Osteoglossocephala</taxon>
        <taxon>Osteoglossomorpha</taxon>
        <taxon>Osteoglossiformes</taxon>
        <taxon>Mormyridae</taxon>
        <taxon>Paramormyrops</taxon>
    </lineage>
</organism>
<feature type="domain" description="TNFR-Cys" evidence="14">
    <location>
        <begin position="84"/>
        <end position="124"/>
    </location>
</feature>
<dbReference type="GO" id="GO:0005035">
    <property type="term" value="F:death receptor activity"/>
    <property type="evidence" value="ECO:0007669"/>
    <property type="project" value="TreeGrafter"/>
</dbReference>
<evidence type="ECO:0000256" key="1">
    <source>
        <dbReference type="ARBA" id="ARBA00004162"/>
    </source>
</evidence>
<comment type="caution">
    <text evidence="11">Lacks conserved residue(s) required for the propagation of feature annotation.</text>
</comment>
<evidence type="ECO:0000256" key="8">
    <source>
        <dbReference type="ARBA" id="ARBA00023136"/>
    </source>
</evidence>
<dbReference type="Pfam" id="PF00531">
    <property type="entry name" value="Death"/>
    <property type="match status" value="1"/>
</dbReference>
<evidence type="ECO:0000259" key="14">
    <source>
        <dbReference type="PROSITE" id="PS50050"/>
    </source>
</evidence>
<reference evidence="15" key="1">
    <citation type="submission" date="2025-08" db="UniProtKB">
        <authorList>
            <consortium name="Ensembl"/>
        </authorList>
    </citation>
    <scope>IDENTIFICATION</scope>
</reference>
<keyword evidence="3" id="KW-0812">Transmembrane</keyword>
<feature type="region of interest" description="Disordered" evidence="12">
    <location>
        <begin position="124"/>
        <end position="153"/>
    </location>
</feature>
<dbReference type="GO" id="GO:0006915">
    <property type="term" value="P:apoptotic process"/>
    <property type="evidence" value="ECO:0007669"/>
    <property type="project" value="UniProtKB-KW"/>
</dbReference>
<dbReference type="InterPro" id="IPR001368">
    <property type="entry name" value="TNFR/NGFR_Cys_rich_reg"/>
</dbReference>
<dbReference type="SMART" id="SM00208">
    <property type="entry name" value="TNFR"/>
    <property type="match status" value="2"/>
</dbReference>
<dbReference type="Proteomes" id="UP000261540">
    <property type="component" value="Unplaced"/>
</dbReference>
<dbReference type="STRING" id="1676925.ENSPKIP00000000128"/>
<dbReference type="GO" id="GO:0015026">
    <property type="term" value="F:coreceptor activity"/>
    <property type="evidence" value="ECO:0007669"/>
    <property type="project" value="TreeGrafter"/>
</dbReference>
<dbReference type="PANTHER" id="PTHR46605:SF1">
    <property type="entry name" value="DEATH DOMAIN-CONTAINING MEMBRANE PROTEIN NRADD"/>
    <property type="match status" value="1"/>
</dbReference>
<evidence type="ECO:0000256" key="10">
    <source>
        <dbReference type="ARBA" id="ARBA00023180"/>
    </source>
</evidence>
<keyword evidence="4" id="KW-0053">Apoptosis</keyword>
<evidence type="ECO:0000313" key="15">
    <source>
        <dbReference type="Ensembl" id="ENSPKIP00000000128.1"/>
    </source>
</evidence>
<evidence type="ECO:0000256" key="12">
    <source>
        <dbReference type="SAM" id="MobiDB-lite"/>
    </source>
</evidence>
<keyword evidence="8" id="KW-0472">Membrane</keyword>
<dbReference type="GO" id="GO:0048406">
    <property type="term" value="F:nerve growth factor binding"/>
    <property type="evidence" value="ECO:0007669"/>
    <property type="project" value="TreeGrafter"/>
</dbReference>
<evidence type="ECO:0000256" key="3">
    <source>
        <dbReference type="ARBA" id="ARBA00022692"/>
    </source>
</evidence>
<keyword evidence="5" id="KW-0732">Signal</keyword>
<dbReference type="InterPro" id="IPR011029">
    <property type="entry name" value="DEATH-like_dom_sf"/>
</dbReference>
<keyword evidence="9 11" id="KW-1015">Disulfide bond</keyword>
<sequence>MRGHAGVRGPALDRHPSSLRWCVAPADACPSNRFTLSGECCRFCPAGFGVAAQCGRENTKCEPCQDDNTPNRMFLPLLARGSGTLGAGTFSEDSSHDRTCQPCSQCQDNEVEIRACQPNSDTLCMGEPTESDGPRREASPTSGEPRFTPQDQGGNSIIPVYVSVLAAVVLGLLLYVAYKCRTSCKQKQALGKARSGDPSSAPEGEKLHSDSGVFLDSHSLQETQLSSKRDSKLDTRLYLNVAPHRQEEVELLLQEGGDWSWRQLAAQLGYELQQTDMFGRGEDPVHTLLSDWAAQDGSTLGVLCSALTKIDRADVATLLCCPTQGSSVV</sequence>